<feature type="transmembrane region" description="Helical" evidence="6">
    <location>
        <begin position="121"/>
        <end position="139"/>
    </location>
</feature>
<feature type="domain" description="Cytochrome b561 bacterial/Ni-hydrogenase" evidence="7">
    <location>
        <begin position="13"/>
        <end position="180"/>
    </location>
</feature>
<keyword evidence="2" id="KW-1003">Cell membrane</keyword>
<feature type="transmembrane region" description="Helical" evidence="6">
    <location>
        <begin position="53"/>
        <end position="75"/>
    </location>
</feature>
<keyword evidence="4 6" id="KW-1133">Transmembrane helix</keyword>
<gene>
    <name evidence="8" type="ORF">GCM10011328_21680</name>
</gene>
<organism evidence="8 9">
    <name type="scientific">Hafnia psychrotolerans</name>
    <dbReference type="NCBI Taxonomy" id="1477018"/>
    <lineage>
        <taxon>Bacteria</taxon>
        <taxon>Pseudomonadati</taxon>
        <taxon>Pseudomonadota</taxon>
        <taxon>Gammaproteobacteria</taxon>
        <taxon>Enterobacterales</taxon>
        <taxon>Hafniaceae</taxon>
        <taxon>Hafnia</taxon>
    </lineage>
</organism>
<dbReference type="Pfam" id="PF01292">
    <property type="entry name" value="Ni_hydr_CYTB"/>
    <property type="match status" value="1"/>
</dbReference>
<dbReference type="RefSeq" id="WP_188473471.1">
    <property type="nucleotide sequence ID" value="NZ_BMFZ01000005.1"/>
</dbReference>
<evidence type="ECO:0000256" key="6">
    <source>
        <dbReference type="SAM" id="Phobius"/>
    </source>
</evidence>
<keyword evidence="3 6" id="KW-0812">Transmembrane</keyword>
<evidence type="ECO:0000313" key="8">
    <source>
        <dbReference type="EMBL" id="GGA46232.1"/>
    </source>
</evidence>
<evidence type="ECO:0000256" key="3">
    <source>
        <dbReference type="ARBA" id="ARBA00022692"/>
    </source>
</evidence>
<comment type="caution">
    <text evidence="8">The sequence shown here is derived from an EMBL/GenBank/DDBJ whole genome shotgun (WGS) entry which is preliminary data.</text>
</comment>
<evidence type="ECO:0000259" key="7">
    <source>
        <dbReference type="Pfam" id="PF01292"/>
    </source>
</evidence>
<proteinExistence type="predicted"/>
<dbReference type="EMBL" id="BMFZ01000005">
    <property type="protein sequence ID" value="GGA46232.1"/>
    <property type="molecule type" value="Genomic_DNA"/>
</dbReference>
<evidence type="ECO:0000256" key="4">
    <source>
        <dbReference type="ARBA" id="ARBA00022989"/>
    </source>
</evidence>
<accession>A0ABQ1GMB1</accession>
<feature type="transmembrane region" description="Helical" evidence="6">
    <location>
        <begin position="159"/>
        <end position="178"/>
    </location>
</feature>
<evidence type="ECO:0000313" key="9">
    <source>
        <dbReference type="Proteomes" id="UP000627464"/>
    </source>
</evidence>
<evidence type="ECO:0000256" key="2">
    <source>
        <dbReference type="ARBA" id="ARBA00022475"/>
    </source>
</evidence>
<name>A0ABQ1GMB1_9GAMM</name>
<dbReference type="SUPFAM" id="SSF81342">
    <property type="entry name" value="Transmembrane di-heme cytochromes"/>
    <property type="match status" value="1"/>
</dbReference>
<feature type="transmembrane region" description="Helical" evidence="6">
    <location>
        <begin position="12"/>
        <end position="33"/>
    </location>
</feature>
<protein>
    <recommendedName>
        <fullName evidence="7">Cytochrome b561 bacterial/Ni-hydrogenase domain-containing protein</fullName>
    </recommendedName>
</protein>
<reference evidence="9" key="1">
    <citation type="journal article" date="2019" name="Int. J. Syst. Evol. Microbiol.">
        <title>The Global Catalogue of Microorganisms (GCM) 10K type strain sequencing project: providing services to taxonomists for standard genome sequencing and annotation.</title>
        <authorList>
            <consortium name="The Broad Institute Genomics Platform"/>
            <consortium name="The Broad Institute Genome Sequencing Center for Infectious Disease"/>
            <person name="Wu L."/>
            <person name="Ma J."/>
        </authorList>
    </citation>
    <scope>NUCLEOTIDE SEQUENCE [LARGE SCALE GENOMIC DNA]</scope>
    <source>
        <strain evidence="9">CGMCC 1.12806</strain>
    </source>
</reference>
<comment type="subcellular location">
    <subcellularLocation>
        <location evidence="1">Cell membrane</location>
        <topology evidence="1">Multi-pass membrane protein</topology>
    </subcellularLocation>
</comment>
<keyword evidence="9" id="KW-1185">Reference proteome</keyword>
<sequence length="190" mass="21541">MKSKLWNMLPHEYAPFFRILHIIVAFLILSQIINSNLTDAEALTDHSLEGIITWIHVVSGLGLIVCGFLMLIWMLSQRGFSYYFAWVKLDFDGIKQDIKTLMNYRLPDAHSGGIASTIQGLGVLALLSVALSGGLWFLLNTLQSNLAYSVMHWHKFLTTFIEIYFYAHGAMGLLHLFIQQYKSRSAAIDD</sequence>
<dbReference type="InterPro" id="IPR011577">
    <property type="entry name" value="Cyt_b561_bac/Ni-Hgenase"/>
</dbReference>
<dbReference type="Proteomes" id="UP000627464">
    <property type="component" value="Unassembled WGS sequence"/>
</dbReference>
<dbReference type="InterPro" id="IPR016174">
    <property type="entry name" value="Di-haem_cyt_TM"/>
</dbReference>
<evidence type="ECO:0000256" key="5">
    <source>
        <dbReference type="ARBA" id="ARBA00023136"/>
    </source>
</evidence>
<dbReference type="Gene3D" id="1.20.950.20">
    <property type="entry name" value="Transmembrane di-heme cytochromes, Chain C"/>
    <property type="match status" value="1"/>
</dbReference>
<evidence type="ECO:0000256" key="1">
    <source>
        <dbReference type="ARBA" id="ARBA00004651"/>
    </source>
</evidence>
<keyword evidence="5 6" id="KW-0472">Membrane</keyword>